<evidence type="ECO:0000256" key="3">
    <source>
        <dbReference type="ARBA" id="ARBA00022737"/>
    </source>
</evidence>
<evidence type="ECO:0000313" key="7">
    <source>
        <dbReference type="Ensembl" id="ENSPNAP00000000778.2"/>
    </source>
</evidence>
<dbReference type="OMA" id="IATQEEW"/>
<dbReference type="GO" id="GO:0006629">
    <property type="term" value="P:lipid metabolic process"/>
    <property type="evidence" value="ECO:0007669"/>
    <property type="project" value="UniProtKB-KW"/>
</dbReference>
<dbReference type="GeneTree" id="ENSGT00950000182917"/>
<evidence type="ECO:0000313" key="8">
    <source>
        <dbReference type="Proteomes" id="UP001501920"/>
    </source>
</evidence>
<sequence length="601" mass="68537">MARADSGGLDVTEVNPCKVKEEGRSAVHTEENGFEDSLDHSTEKGQMDLKTALNECSVALSLFLNNKFSEALDVLRPWREESVYHAMGYSSILAMQAGMTFDPKDMQSAIVALRDALNTCQRMRKRSTVLEAISYMVYKHEPRQLTEEEMHAELCYAELLLQRAVLTFVEDESMIGFLKAGLKMRTSYLIFKECESMLDQAKDKDTHIHFVGGVNMGIGSFNLMLSLFPARVLRLLEFVGFSGNREVGLNHLHHGVATTSLRSILSTFTLLMFNIYITVILGTGECNLAEADALLEPYAQKFPTGALMLFYAARIAVLKGDFETAQRKFLECIAVQQEWRQIHHLCYWELMWIHSFQQDWLEAYRYADLLCKESKWSQAVYVFQKASILSMLTAEEVKKTGEDVVELFRQVESLRLRFAGKSVPTEKFAARKARRYSSPNPIKLIVPALEMMYVWNGFTIVGKRPELTQNLLVTIEKAEEDLRNADPSVYHADDQSLIQMLKGLCLRHLGRLEQAEHCFNYVISSEKSISYDHYLVPFTMCELGLLYKQQGAVEKAVIHLEKAKLNYKNYSMESRLHFRIHAALTSLADEEKVAQKHSMTA</sequence>
<dbReference type="RefSeq" id="XP_017579275.1">
    <property type="nucleotide sequence ID" value="XM_017723786.1"/>
</dbReference>
<feature type="region of interest" description="Disordered" evidence="6">
    <location>
        <begin position="23"/>
        <end position="42"/>
    </location>
</feature>
<dbReference type="InterPro" id="IPR019412">
    <property type="entry name" value="IML2/TPR_39"/>
</dbReference>
<evidence type="ECO:0000256" key="2">
    <source>
        <dbReference type="ARBA" id="ARBA00015483"/>
    </source>
</evidence>
<reference evidence="7" key="3">
    <citation type="submission" date="2025-09" db="UniProtKB">
        <authorList>
            <consortium name="Ensembl"/>
        </authorList>
    </citation>
    <scope>IDENTIFICATION</scope>
</reference>
<dbReference type="Gene3D" id="1.25.40.10">
    <property type="entry name" value="Tetratricopeptide repeat domain"/>
    <property type="match status" value="1"/>
</dbReference>
<comment type="similarity">
    <text evidence="1">Belongs to the TTC39 family.</text>
</comment>
<proteinExistence type="inferred from homology"/>
<keyword evidence="5" id="KW-0443">Lipid metabolism</keyword>
<dbReference type="InterPro" id="IPR019734">
    <property type="entry name" value="TPR_rpt"/>
</dbReference>
<dbReference type="SMART" id="SM00028">
    <property type="entry name" value="TPR"/>
    <property type="match status" value="3"/>
</dbReference>
<dbReference type="PANTHER" id="PTHR31859">
    <property type="entry name" value="TETRATRICOPEPTIDE REPEAT PROTEIN 39 FAMILY MEMBER"/>
    <property type="match status" value="1"/>
</dbReference>
<dbReference type="AlphaFoldDB" id="A0A3B4BMI3"/>
<keyword evidence="8" id="KW-1185">Reference proteome</keyword>
<reference evidence="7 8" key="1">
    <citation type="submission" date="2020-10" db="EMBL/GenBank/DDBJ databases">
        <title>Pygocentrus nattereri (red-bellied piranha) genome, fPygNat1, primary haplotype.</title>
        <authorList>
            <person name="Myers G."/>
            <person name="Meyer A."/>
            <person name="Karagic N."/>
            <person name="Pippel M."/>
            <person name="Winkler S."/>
            <person name="Tracey A."/>
            <person name="Wood J."/>
            <person name="Formenti G."/>
            <person name="Howe K."/>
            <person name="Fedrigo O."/>
            <person name="Jarvis E.D."/>
        </authorList>
    </citation>
    <scope>NUCLEOTIDE SEQUENCE [LARGE SCALE GENOMIC DNA]</scope>
</reference>
<protein>
    <recommendedName>
        <fullName evidence="2">Tetratricopeptide repeat protein 39B</fullName>
    </recommendedName>
</protein>
<reference evidence="7" key="2">
    <citation type="submission" date="2025-08" db="UniProtKB">
        <authorList>
            <consortium name="Ensembl"/>
        </authorList>
    </citation>
    <scope>IDENTIFICATION</scope>
</reference>
<keyword evidence="4" id="KW-0802">TPR repeat</keyword>
<evidence type="ECO:0000256" key="4">
    <source>
        <dbReference type="ARBA" id="ARBA00022803"/>
    </source>
</evidence>
<evidence type="ECO:0000256" key="5">
    <source>
        <dbReference type="ARBA" id="ARBA00023098"/>
    </source>
</evidence>
<keyword evidence="3" id="KW-0677">Repeat</keyword>
<dbReference type="SUPFAM" id="SSF48452">
    <property type="entry name" value="TPR-like"/>
    <property type="match status" value="1"/>
</dbReference>
<dbReference type="Pfam" id="PF10300">
    <property type="entry name" value="Iml2-TPR_39"/>
    <property type="match status" value="1"/>
</dbReference>
<dbReference type="InterPro" id="IPR011990">
    <property type="entry name" value="TPR-like_helical_dom_sf"/>
</dbReference>
<evidence type="ECO:0000256" key="1">
    <source>
        <dbReference type="ARBA" id="ARBA00006400"/>
    </source>
</evidence>
<name>A0A3B4BMI3_PYGNA</name>
<dbReference type="PANTHER" id="PTHR31859:SF4">
    <property type="entry name" value="TETRATRICOPEPTIDE REPEAT PROTEIN 39B"/>
    <property type="match status" value="1"/>
</dbReference>
<dbReference type="Proteomes" id="UP001501920">
    <property type="component" value="Chromosome 5"/>
</dbReference>
<dbReference type="Ensembl" id="ENSPNAT00000013271.2">
    <property type="protein sequence ID" value="ENSPNAP00000000778.2"/>
    <property type="gene ID" value="ENSPNAG00000007727.2"/>
</dbReference>
<accession>A0A3B4BMI3</accession>
<evidence type="ECO:0000256" key="6">
    <source>
        <dbReference type="SAM" id="MobiDB-lite"/>
    </source>
</evidence>
<dbReference type="GeneID" id="108443248"/>
<organism evidence="7 8">
    <name type="scientific">Pygocentrus nattereri</name>
    <name type="common">Red-bellied piranha</name>
    <dbReference type="NCBI Taxonomy" id="42514"/>
    <lineage>
        <taxon>Eukaryota</taxon>
        <taxon>Metazoa</taxon>
        <taxon>Chordata</taxon>
        <taxon>Craniata</taxon>
        <taxon>Vertebrata</taxon>
        <taxon>Euteleostomi</taxon>
        <taxon>Actinopterygii</taxon>
        <taxon>Neopterygii</taxon>
        <taxon>Teleostei</taxon>
        <taxon>Ostariophysi</taxon>
        <taxon>Characiformes</taxon>
        <taxon>Characoidei</taxon>
        <taxon>Pygocentrus</taxon>
    </lineage>
</organism>